<organism evidence="2 3">
    <name type="scientific">Salinirubellus salinus</name>
    <dbReference type="NCBI Taxonomy" id="1364945"/>
    <lineage>
        <taxon>Archaea</taxon>
        <taxon>Methanobacteriati</taxon>
        <taxon>Methanobacteriota</taxon>
        <taxon>Stenosarchaea group</taxon>
        <taxon>Halobacteria</taxon>
        <taxon>Halobacteriales</taxon>
        <taxon>Natronomonadaceae</taxon>
        <taxon>Salinirubellus</taxon>
    </lineage>
</organism>
<sequence>MSDWTDKIVGARMAVDGTFAPEVDASGFSRQEWGLVMTSVEFEIEGAEDPETARLVANSDNLEAVVPELKRVAEMQNQMQGGGRSNSGGGILDNVKSALGLGNGTGNDQGVDEQRLAEARSLTQRYAEELQSHLEQKGRWADICAAAEAQSDD</sequence>
<evidence type="ECO:0000256" key="1">
    <source>
        <dbReference type="SAM" id="MobiDB-lite"/>
    </source>
</evidence>
<proteinExistence type="predicted"/>
<evidence type="ECO:0000313" key="3">
    <source>
        <dbReference type="Proteomes" id="UP001057580"/>
    </source>
</evidence>
<name>A0A9E7UCJ2_9EURY</name>
<gene>
    <name evidence="2" type="ORF">N0B31_08450</name>
</gene>
<dbReference type="GeneID" id="74942446"/>
<feature type="compositionally biased region" description="Gly residues" evidence="1">
    <location>
        <begin position="80"/>
        <end position="91"/>
    </location>
</feature>
<keyword evidence="3" id="KW-1185">Reference proteome</keyword>
<dbReference type="AlphaFoldDB" id="A0A9E7UCJ2"/>
<dbReference type="KEGG" id="ssai:N0B31_08450"/>
<feature type="region of interest" description="Disordered" evidence="1">
    <location>
        <begin position="78"/>
        <end position="115"/>
    </location>
</feature>
<dbReference type="RefSeq" id="WP_260643427.1">
    <property type="nucleotide sequence ID" value="NZ_CP104003.1"/>
</dbReference>
<dbReference type="Proteomes" id="UP001057580">
    <property type="component" value="Chromosome"/>
</dbReference>
<protein>
    <submittedName>
        <fullName evidence="2">DUF5799 family protein</fullName>
    </submittedName>
</protein>
<evidence type="ECO:0000313" key="2">
    <source>
        <dbReference type="EMBL" id="UWM56313.1"/>
    </source>
</evidence>
<dbReference type="InterPro" id="IPR043821">
    <property type="entry name" value="DUF5799"/>
</dbReference>
<reference evidence="2" key="1">
    <citation type="submission" date="2022-09" db="EMBL/GenBank/DDBJ databases">
        <title>Diverse halophilic archaea isolated from saline environments.</title>
        <authorList>
            <person name="Cui H.-L."/>
        </authorList>
    </citation>
    <scope>NUCLEOTIDE SEQUENCE</scope>
    <source>
        <strain evidence="2">ZS-35-S2</strain>
    </source>
</reference>
<accession>A0A9E7UCJ2</accession>
<dbReference type="EMBL" id="CP104003">
    <property type="protein sequence ID" value="UWM56313.1"/>
    <property type="molecule type" value="Genomic_DNA"/>
</dbReference>
<dbReference type="Pfam" id="PF19113">
    <property type="entry name" value="DUF5799"/>
    <property type="match status" value="1"/>
</dbReference>